<dbReference type="EMBL" id="KV427611">
    <property type="protein sequence ID" value="KZT09726.1"/>
    <property type="molecule type" value="Genomic_DNA"/>
</dbReference>
<feature type="compositionally biased region" description="Basic residues" evidence="1">
    <location>
        <begin position="483"/>
        <end position="496"/>
    </location>
</feature>
<feature type="compositionally biased region" description="Low complexity" evidence="1">
    <location>
        <begin position="254"/>
        <end position="277"/>
    </location>
</feature>
<dbReference type="InParanoid" id="A0A165G250"/>
<name>A0A165G250_9APHY</name>
<feature type="region of interest" description="Disordered" evidence="1">
    <location>
        <begin position="146"/>
        <end position="185"/>
    </location>
</feature>
<dbReference type="AlphaFoldDB" id="A0A165G250"/>
<dbReference type="GeneID" id="63820995"/>
<sequence>MYEEVCLLCGRPVTVDGRAYCSDECESLDATSPSVSATSSAYASPYLHSSSGPGNLLDVPALVPSSIGVALQGSSPYKAHKSRHSISSSSTSSAVWSVSTDEEEEEVLSTAADEELGCGRDYLSIDGGSKTGGSLGRYLYQPRGLSYARRPSGTDHRSTVPTLNRRTSSMSDPSAADSESLQSAPAPCCAVDDDFSDAVSSASSVYSYGARAESRHSRKASSVNHVSTEQEHDADNTITSKSRRNRVSLPAYFSLLTTSTPSPSSTRSQRTPSSLQTLATVTRSLQSSPPTPRVAHPIMDPITAYSQAHSKLQGVEATSRGRRRQRDPNARSSSGRSAARSPPRQSTRPRVSGTPPPCTHHLARISPQARARLDSIEKVTDWVSNSTAAAQRGRTLTRRNSSPLAKPQLETFVGSPSSEDDIAAVRQFLARSLHFRYAPSLNEDPSVALEGRRGRRKVEELDAPPSGIESGVAPGYGNGRSGLKSRGRSRGRTVQR</sequence>
<feature type="compositionally biased region" description="Polar residues" evidence="1">
    <location>
        <begin position="159"/>
        <end position="183"/>
    </location>
</feature>
<keyword evidence="3" id="KW-1185">Reference proteome</keyword>
<reference evidence="2 3" key="1">
    <citation type="journal article" date="2016" name="Mol. Biol. Evol.">
        <title>Comparative Genomics of Early-Diverging Mushroom-Forming Fungi Provides Insights into the Origins of Lignocellulose Decay Capabilities.</title>
        <authorList>
            <person name="Nagy L.G."/>
            <person name="Riley R."/>
            <person name="Tritt A."/>
            <person name="Adam C."/>
            <person name="Daum C."/>
            <person name="Floudas D."/>
            <person name="Sun H."/>
            <person name="Yadav J.S."/>
            <person name="Pangilinan J."/>
            <person name="Larsson K.H."/>
            <person name="Matsuura K."/>
            <person name="Barry K."/>
            <person name="Labutti K."/>
            <person name="Kuo R."/>
            <person name="Ohm R.A."/>
            <person name="Bhattacharya S.S."/>
            <person name="Shirouzu T."/>
            <person name="Yoshinaga Y."/>
            <person name="Martin F.M."/>
            <person name="Grigoriev I.V."/>
            <person name="Hibbett D.S."/>
        </authorList>
    </citation>
    <scope>NUCLEOTIDE SEQUENCE [LARGE SCALE GENOMIC DNA]</scope>
    <source>
        <strain evidence="2 3">93-53</strain>
    </source>
</reference>
<protein>
    <submittedName>
        <fullName evidence="2">Uncharacterized protein</fullName>
    </submittedName>
</protein>
<gene>
    <name evidence="2" type="ORF">LAESUDRAFT_646236</name>
</gene>
<feature type="compositionally biased region" description="Polar residues" evidence="1">
    <location>
        <begin position="278"/>
        <end position="288"/>
    </location>
</feature>
<dbReference type="RefSeq" id="XP_040767466.1">
    <property type="nucleotide sequence ID" value="XM_040903965.1"/>
</dbReference>
<feature type="compositionally biased region" description="Low complexity" evidence="1">
    <location>
        <begin position="330"/>
        <end position="350"/>
    </location>
</feature>
<feature type="region of interest" description="Disordered" evidence="1">
    <location>
        <begin position="442"/>
        <end position="496"/>
    </location>
</feature>
<organism evidence="2 3">
    <name type="scientific">Laetiporus sulphureus 93-53</name>
    <dbReference type="NCBI Taxonomy" id="1314785"/>
    <lineage>
        <taxon>Eukaryota</taxon>
        <taxon>Fungi</taxon>
        <taxon>Dikarya</taxon>
        <taxon>Basidiomycota</taxon>
        <taxon>Agaricomycotina</taxon>
        <taxon>Agaricomycetes</taxon>
        <taxon>Polyporales</taxon>
        <taxon>Laetiporus</taxon>
    </lineage>
</organism>
<dbReference type="OrthoDB" id="2984747at2759"/>
<evidence type="ECO:0000256" key="1">
    <source>
        <dbReference type="SAM" id="MobiDB-lite"/>
    </source>
</evidence>
<evidence type="ECO:0000313" key="2">
    <source>
        <dbReference type="EMBL" id="KZT09726.1"/>
    </source>
</evidence>
<dbReference type="Proteomes" id="UP000076871">
    <property type="component" value="Unassembled WGS sequence"/>
</dbReference>
<accession>A0A165G250</accession>
<evidence type="ECO:0000313" key="3">
    <source>
        <dbReference type="Proteomes" id="UP000076871"/>
    </source>
</evidence>
<proteinExistence type="predicted"/>
<feature type="region of interest" description="Disordered" evidence="1">
    <location>
        <begin position="209"/>
        <end position="361"/>
    </location>
</feature>